<dbReference type="AlphaFoldDB" id="A0A6I1FSY7"/>
<comment type="caution">
    <text evidence="1">The sequence shown here is derived from an EMBL/GenBank/DDBJ whole genome shotgun (WGS) entry which is preliminary data.</text>
</comment>
<dbReference type="Proteomes" id="UP000429595">
    <property type="component" value="Unassembled WGS sequence"/>
</dbReference>
<sequence length="64" mass="7425">MTLSEAESLLNQLKTGEIDTCYVSKEHFLVFQNVLVNREDFKHFRGVAQRGGSVLYNYMKEPRS</sequence>
<evidence type="ECO:0000313" key="2">
    <source>
        <dbReference type="Proteomes" id="UP000429595"/>
    </source>
</evidence>
<evidence type="ECO:0008006" key="3">
    <source>
        <dbReference type="Google" id="ProtNLM"/>
    </source>
</evidence>
<dbReference type="EMBL" id="WEIO01000002">
    <property type="protein sequence ID" value="KAB7707885.1"/>
    <property type="molecule type" value="Genomic_DNA"/>
</dbReference>
<evidence type="ECO:0000313" key="1">
    <source>
        <dbReference type="EMBL" id="KAB7707885.1"/>
    </source>
</evidence>
<protein>
    <recommendedName>
        <fullName evidence="3">Abortive phage infection protein</fullName>
    </recommendedName>
</protein>
<organism evidence="1 2">
    <name type="scientific">Bacillus aerolatus</name>
    <dbReference type="NCBI Taxonomy" id="2653354"/>
    <lineage>
        <taxon>Bacteria</taxon>
        <taxon>Bacillati</taxon>
        <taxon>Bacillota</taxon>
        <taxon>Bacilli</taxon>
        <taxon>Bacillales</taxon>
        <taxon>Bacillaceae</taxon>
        <taxon>Bacillus</taxon>
    </lineage>
</organism>
<accession>A0A6I1FSY7</accession>
<name>A0A6I1FSY7_9BACI</name>
<proteinExistence type="predicted"/>
<dbReference type="RefSeq" id="WP_152149872.1">
    <property type="nucleotide sequence ID" value="NZ_WEIO01000002.1"/>
</dbReference>
<gene>
    <name evidence="1" type="ORF">F9802_04000</name>
</gene>
<reference evidence="1 2" key="1">
    <citation type="submission" date="2019-10" db="EMBL/GenBank/DDBJ databases">
        <title>Bacillus aerolatum sp. nov., isolated from bioaerosol of sport playgrounds.</title>
        <authorList>
            <person name="Chen P."/>
            <person name="Zhang G."/>
        </authorList>
    </citation>
    <scope>NUCLEOTIDE SEQUENCE [LARGE SCALE GENOMIC DNA]</scope>
    <source>
        <strain evidence="1 2">CX253</strain>
    </source>
</reference>
<keyword evidence="2" id="KW-1185">Reference proteome</keyword>